<dbReference type="InterPro" id="IPR006156">
    <property type="entry name" value="Dihydroneopterin_aldolase"/>
</dbReference>
<dbReference type="Pfam" id="PF02152">
    <property type="entry name" value="FolB"/>
    <property type="match status" value="1"/>
</dbReference>
<proteinExistence type="inferred from homology"/>
<evidence type="ECO:0000259" key="8">
    <source>
        <dbReference type="SMART" id="SM00905"/>
    </source>
</evidence>
<evidence type="ECO:0000256" key="5">
    <source>
        <dbReference type="ARBA" id="ARBA00022909"/>
    </source>
</evidence>
<dbReference type="SUPFAM" id="SSF55620">
    <property type="entry name" value="Tetrahydrobiopterin biosynthesis enzymes-like"/>
    <property type="match status" value="1"/>
</dbReference>
<dbReference type="PANTHER" id="PTHR42844">
    <property type="entry name" value="DIHYDRONEOPTERIN ALDOLASE 1-RELATED"/>
    <property type="match status" value="1"/>
</dbReference>
<evidence type="ECO:0000256" key="6">
    <source>
        <dbReference type="ARBA" id="ARBA00023239"/>
    </source>
</evidence>
<protein>
    <recommendedName>
        <fullName evidence="4">dihydroneopterin aldolase</fullName>
        <ecNumber evidence="4">4.1.2.25</ecNumber>
    </recommendedName>
    <alternativeName>
        <fullName evidence="7">7,8-dihydroneopterin aldolase</fullName>
    </alternativeName>
</protein>
<sequence>MATIAIRDLLLRTEVGFNPHEIGKKQDIVLNIRIDYTLQGEELSDNPEEALEYRSICKEVIGHIESRKYNLIEKVASDVAELVLARDRVEAVTVEVIKPNALRFSKSVSFCTTKTRKG</sequence>
<dbReference type="PANTHER" id="PTHR42844:SF1">
    <property type="entry name" value="DIHYDRONEOPTERIN ALDOLASE 1-RELATED"/>
    <property type="match status" value="1"/>
</dbReference>
<evidence type="ECO:0000313" key="10">
    <source>
        <dbReference type="Proteomes" id="UP001056426"/>
    </source>
</evidence>
<dbReference type="GO" id="GO:0005737">
    <property type="term" value="C:cytoplasm"/>
    <property type="evidence" value="ECO:0007669"/>
    <property type="project" value="TreeGrafter"/>
</dbReference>
<dbReference type="GO" id="GO:0004150">
    <property type="term" value="F:dihydroneopterin aldolase activity"/>
    <property type="evidence" value="ECO:0007669"/>
    <property type="project" value="UniProtKB-EC"/>
</dbReference>
<dbReference type="NCBIfam" id="TIGR00526">
    <property type="entry name" value="folB_dom"/>
    <property type="match status" value="1"/>
</dbReference>
<dbReference type="RefSeq" id="WP_250724933.1">
    <property type="nucleotide sequence ID" value="NZ_CP098400.1"/>
</dbReference>
<evidence type="ECO:0000256" key="4">
    <source>
        <dbReference type="ARBA" id="ARBA00013043"/>
    </source>
</evidence>
<dbReference type="EC" id="4.1.2.25" evidence="4"/>
<comment type="catalytic activity">
    <reaction evidence="1">
        <text>7,8-dihydroneopterin = 6-hydroxymethyl-7,8-dihydropterin + glycolaldehyde</text>
        <dbReference type="Rhea" id="RHEA:10540"/>
        <dbReference type="ChEBI" id="CHEBI:17001"/>
        <dbReference type="ChEBI" id="CHEBI:17071"/>
        <dbReference type="ChEBI" id="CHEBI:44841"/>
        <dbReference type="EC" id="4.1.2.25"/>
    </reaction>
</comment>
<dbReference type="InterPro" id="IPR006157">
    <property type="entry name" value="FolB_dom"/>
</dbReference>
<dbReference type="Gene3D" id="3.30.1130.10">
    <property type="match status" value="1"/>
</dbReference>
<dbReference type="AlphaFoldDB" id="A0A9J6ZTH5"/>
<reference evidence="9" key="1">
    <citation type="submission" date="2022-05" db="EMBL/GenBank/DDBJ databases">
        <authorList>
            <person name="Sun X."/>
        </authorList>
    </citation>
    <scope>NUCLEOTIDE SEQUENCE</scope>
    <source>
        <strain evidence="9">Ai-910</strain>
    </source>
</reference>
<dbReference type="InterPro" id="IPR043133">
    <property type="entry name" value="GTP-CH-I_C/QueF"/>
</dbReference>
<keyword evidence="10" id="KW-1185">Reference proteome</keyword>
<dbReference type="Proteomes" id="UP001056426">
    <property type="component" value="Chromosome"/>
</dbReference>
<feature type="domain" description="Dihydroneopterin aldolase/epimerase" evidence="8">
    <location>
        <begin position="4"/>
        <end position="114"/>
    </location>
</feature>
<evidence type="ECO:0000256" key="1">
    <source>
        <dbReference type="ARBA" id="ARBA00001353"/>
    </source>
</evidence>
<accession>A0A9J6ZTH5</accession>
<keyword evidence="6 9" id="KW-0456">Lyase</keyword>
<dbReference type="KEGG" id="alkq:M9189_04450"/>
<comment type="pathway">
    <text evidence="2">Cofactor biosynthesis; tetrahydrofolate biosynthesis; 2-amino-4-hydroxy-6-hydroxymethyl-7,8-dihydropteridine diphosphate from 7,8-dihydroneopterin triphosphate: step 3/4.</text>
</comment>
<reference evidence="9" key="2">
    <citation type="submission" date="2022-06" db="EMBL/GenBank/DDBJ databases">
        <title>Xiashengella guii gen. nov. sp. nov., a bacterium isolated form anaerobic digestion tank.</title>
        <authorList>
            <person name="Huang H."/>
        </authorList>
    </citation>
    <scope>NUCLEOTIDE SEQUENCE</scope>
    <source>
        <strain evidence="9">Ai-910</strain>
    </source>
</reference>
<gene>
    <name evidence="9" type="ORF">M9189_04450</name>
</gene>
<keyword evidence="5" id="KW-0289">Folate biosynthesis</keyword>
<organism evidence="9 10">
    <name type="scientific">Xiashengella succiniciproducens</name>
    <dbReference type="NCBI Taxonomy" id="2949635"/>
    <lineage>
        <taxon>Bacteria</taxon>
        <taxon>Pseudomonadati</taxon>
        <taxon>Bacteroidota</taxon>
        <taxon>Bacteroidia</taxon>
        <taxon>Marinilabiliales</taxon>
        <taxon>Marinilabiliaceae</taxon>
        <taxon>Xiashengella</taxon>
    </lineage>
</organism>
<dbReference type="GO" id="GO:0046656">
    <property type="term" value="P:folic acid biosynthetic process"/>
    <property type="evidence" value="ECO:0007669"/>
    <property type="project" value="UniProtKB-KW"/>
</dbReference>
<evidence type="ECO:0000256" key="7">
    <source>
        <dbReference type="ARBA" id="ARBA00032903"/>
    </source>
</evidence>
<name>A0A9J6ZTH5_9BACT</name>
<evidence type="ECO:0000313" key="9">
    <source>
        <dbReference type="EMBL" id="URW80600.1"/>
    </source>
</evidence>
<evidence type="ECO:0000256" key="2">
    <source>
        <dbReference type="ARBA" id="ARBA00005013"/>
    </source>
</evidence>
<dbReference type="EMBL" id="CP098400">
    <property type="protein sequence ID" value="URW80600.1"/>
    <property type="molecule type" value="Genomic_DNA"/>
</dbReference>
<evidence type="ECO:0000256" key="3">
    <source>
        <dbReference type="ARBA" id="ARBA00005708"/>
    </source>
</evidence>
<dbReference type="SMART" id="SM00905">
    <property type="entry name" value="FolB"/>
    <property type="match status" value="1"/>
</dbReference>
<comment type="similarity">
    <text evidence="3">Belongs to the DHNA family.</text>
</comment>